<dbReference type="Pfam" id="PF01966">
    <property type="entry name" value="HD"/>
    <property type="match status" value="1"/>
</dbReference>
<proteinExistence type="predicted"/>
<dbReference type="PANTHER" id="PTHR40202:SF1">
    <property type="entry name" value="HD DOMAIN-CONTAINING PROTEIN"/>
    <property type="match status" value="1"/>
</dbReference>
<dbReference type="InterPro" id="IPR006674">
    <property type="entry name" value="HD_domain"/>
</dbReference>
<dbReference type="SUPFAM" id="SSF109604">
    <property type="entry name" value="HD-domain/PDEase-like"/>
    <property type="match status" value="1"/>
</dbReference>
<dbReference type="OrthoDB" id="445007at2759"/>
<reference evidence="1" key="1">
    <citation type="submission" date="2022-03" db="EMBL/GenBank/DDBJ databases">
        <authorList>
            <person name="Martin C."/>
        </authorList>
    </citation>
    <scope>NUCLEOTIDE SEQUENCE</scope>
</reference>
<dbReference type="Gene3D" id="1.10.3210.10">
    <property type="entry name" value="Hypothetical protein af1432"/>
    <property type="match status" value="1"/>
</dbReference>
<evidence type="ECO:0000313" key="1">
    <source>
        <dbReference type="EMBL" id="CAH1787795.1"/>
    </source>
</evidence>
<dbReference type="CDD" id="cd00077">
    <property type="entry name" value="HDc"/>
    <property type="match status" value="1"/>
</dbReference>
<dbReference type="InterPro" id="IPR052567">
    <property type="entry name" value="OP_Dioxygenase"/>
</dbReference>
<evidence type="ECO:0000313" key="2">
    <source>
        <dbReference type="Proteomes" id="UP000749559"/>
    </source>
</evidence>
<comment type="caution">
    <text evidence="1">The sequence shown here is derived from an EMBL/GenBank/DDBJ whole genome shotgun (WGS) entry which is preliminary data.</text>
</comment>
<dbReference type="EMBL" id="CAIIXF020000006">
    <property type="protein sequence ID" value="CAH1787795.1"/>
    <property type="molecule type" value="Genomic_DNA"/>
</dbReference>
<dbReference type="InterPro" id="IPR003607">
    <property type="entry name" value="HD/PDEase_dom"/>
</dbReference>
<dbReference type="PANTHER" id="PTHR40202">
    <property type="match status" value="1"/>
</dbReference>
<organism evidence="1 2">
    <name type="scientific">Owenia fusiformis</name>
    <name type="common">Polychaete worm</name>
    <dbReference type="NCBI Taxonomy" id="6347"/>
    <lineage>
        <taxon>Eukaryota</taxon>
        <taxon>Metazoa</taxon>
        <taxon>Spiralia</taxon>
        <taxon>Lophotrochozoa</taxon>
        <taxon>Annelida</taxon>
        <taxon>Polychaeta</taxon>
        <taxon>Sedentaria</taxon>
        <taxon>Canalipalpata</taxon>
        <taxon>Sabellida</taxon>
        <taxon>Oweniida</taxon>
        <taxon>Oweniidae</taxon>
        <taxon>Owenia</taxon>
    </lineage>
</organism>
<keyword evidence="2" id="KW-1185">Reference proteome</keyword>
<accession>A0A8J1UYE1</accession>
<sequence>METNTNAVLSREEKLNKIFELFEKYGKTDYLGDPVSKLEHSIQCAMIAEREGYPKETILGAFLHDVGHMVGEHMHLPEMITHGQNFGTQGHDEVGARFLEDLGVPTAITKFVRGHVQAKRYKVYKDQTYYNNLSSASKTTLEHQGGPMTEEEAIQFEADPEMDAILKMRTWDELAKDPNVEIEPLEKYKDMCREILSPN</sequence>
<gene>
    <name evidence="1" type="ORF">OFUS_LOCUS13432</name>
</gene>
<dbReference type="AlphaFoldDB" id="A0A8J1UYE1"/>
<dbReference type="Proteomes" id="UP000749559">
    <property type="component" value="Unassembled WGS sequence"/>
</dbReference>
<protein>
    <submittedName>
        <fullName evidence="1">Uncharacterized protein</fullName>
    </submittedName>
</protein>
<name>A0A8J1UYE1_OWEFU</name>